<organism evidence="1 2">
    <name type="scientific">Lentisphaera profundi</name>
    <dbReference type="NCBI Taxonomy" id="1658616"/>
    <lineage>
        <taxon>Bacteria</taxon>
        <taxon>Pseudomonadati</taxon>
        <taxon>Lentisphaerota</taxon>
        <taxon>Lentisphaeria</taxon>
        <taxon>Lentisphaerales</taxon>
        <taxon>Lentisphaeraceae</taxon>
        <taxon>Lentisphaera</taxon>
    </lineage>
</organism>
<dbReference type="PANTHER" id="PTHR36529">
    <property type="entry name" value="SLL1095 PROTEIN"/>
    <property type="match status" value="1"/>
</dbReference>
<dbReference type="SUPFAM" id="SSF53448">
    <property type="entry name" value="Nucleotide-diphospho-sugar transferases"/>
    <property type="match status" value="1"/>
</dbReference>
<sequence length="209" mass="23472">MNKKLIIFAKAPVPGKVKSRLGKSIGMEKACDIYRALLDCLISTCQEEESFKIVLYVAGSQDFFKKYYPKLKVKKQSEGDLGNRIHNAFKTELNDSTQVALIGSDCPLLSMDHIQEAYKNLTSADLTIGPAKDGGYYLMAMNQAHQIFDGITWSSELVLKETLALAEQQNLNVELLETLSDLDTEADLKRHQEFFLNSNKLSALWPYPS</sequence>
<evidence type="ECO:0000313" key="1">
    <source>
        <dbReference type="EMBL" id="WDE98460.1"/>
    </source>
</evidence>
<keyword evidence="2" id="KW-1185">Reference proteome</keyword>
<protein>
    <submittedName>
        <fullName evidence="1">TIGR04282 family arsenosugar biosynthesis glycosyltransferase</fullName>
    </submittedName>
</protein>
<accession>A0ABY7VW67</accession>
<evidence type="ECO:0000313" key="2">
    <source>
        <dbReference type="Proteomes" id="UP001214250"/>
    </source>
</evidence>
<dbReference type="Gene3D" id="3.90.550.10">
    <property type="entry name" value="Spore Coat Polysaccharide Biosynthesis Protein SpsA, Chain A"/>
    <property type="match status" value="1"/>
</dbReference>
<dbReference type="InterPro" id="IPR018641">
    <property type="entry name" value="Trfase_1_rSAM/seldom-assoc"/>
</dbReference>
<reference evidence="1 2" key="1">
    <citation type="submission" date="2023-02" db="EMBL/GenBank/DDBJ databases">
        <title>Genome sequence of Lentisphaera profundi SAORIC-696.</title>
        <authorList>
            <person name="Kim e."/>
            <person name="Cho J.-C."/>
            <person name="Choi A."/>
            <person name="Kang I."/>
        </authorList>
    </citation>
    <scope>NUCLEOTIDE SEQUENCE [LARGE SCALE GENOMIC DNA]</scope>
    <source>
        <strain evidence="1 2">SAORIC-696</strain>
    </source>
</reference>
<proteinExistence type="predicted"/>
<name>A0ABY7VW67_9BACT</name>
<dbReference type="RefSeq" id="WP_274153331.1">
    <property type="nucleotide sequence ID" value="NZ_CP117812.1"/>
</dbReference>
<dbReference type="Pfam" id="PF09837">
    <property type="entry name" value="DUF2064"/>
    <property type="match status" value="1"/>
</dbReference>
<dbReference type="Proteomes" id="UP001214250">
    <property type="component" value="Chromosome 2"/>
</dbReference>
<gene>
    <name evidence="1" type="ORF">PQO03_21860</name>
</gene>
<dbReference type="EMBL" id="CP117812">
    <property type="protein sequence ID" value="WDE98460.1"/>
    <property type="molecule type" value="Genomic_DNA"/>
</dbReference>
<dbReference type="InterPro" id="IPR029044">
    <property type="entry name" value="Nucleotide-diphossugar_trans"/>
</dbReference>
<dbReference type="NCBIfam" id="TIGR04282">
    <property type="entry name" value="glyco_like_cofC"/>
    <property type="match status" value="1"/>
</dbReference>
<dbReference type="PANTHER" id="PTHR36529:SF1">
    <property type="entry name" value="GLYCOSYLTRANSFERASE"/>
    <property type="match status" value="1"/>
</dbReference>